<evidence type="ECO:0000256" key="6">
    <source>
        <dbReference type="HAMAP-Rule" id="MF_01515"/>
    </source>
</evidence>
<dbReference type="NCBIfam" id="NF003194">
    <property type="entry name" value="PRK04164.1-5"/>
    <property type="match status" value="1"/>
</dbReference>
<dbReference type="OrthoDB" id="48231at2"/>
<reference evidence="9 10" key="1">
    <citation type="submission" date="2015-12" db="EMBL/GenBank/DDBJ databases">
        <title>Draft genome sequnece of Fervidicola ferrireducens strain Y170.</title>
        <authorList>
            <person name="Patel B.K."/>
        </authorList>
    </citation>
    <scope>NUCLEOTIDE SEQUENCE [LARGE SCALE GENOMIC DNA]</scope>
    <source>
        <strain evidence="9 10">Y170</strain>
    </source>
</reference>
<evidence type="ECO:0000259" key="8">
    <source>
        <dbReference type="Pfam" id="PF18955"/>
    </source>
</evidence>
<dbReference type="InterPro" id="IPR044035">
    <property type="entry name" value="DUF5698"/>
</dbReference>
<keyword evidence="4 6" id="KW-1133">Transmembrane helix</keyword>
<protein>
    <recommendedName>
        <fullName evidence="6">UPF0316 protein AN618_06310</fullName>
    </recommendedName>
</protein>
<evidence type="ECO:0000256" key="3">
    <source>
        <dbReference type="ARBA" id="ARBA00022692"/>
    </source>
</evidence>
<evidence type="ECO:0000313" key="9">
    <source>
        <dbReference type="EMBL" id="KXG78019.1"/>
    </source>
</evidence>
<keyword evidence="3 6" id="KW-0812">Transmembrane</keyword>
<dbReference type="InterPro" id="IPR015867">
    <property type="entry name" value="N-reg_PII/ATP_PRibTrfase_C"/>
</dbReference>
<dbReference type="Proteomes" id="UP000070427">
    <property type="component" value="Unassembled WGS sequence"/>
</dbReference>
<keyword evidence="5 6" id="KW-0472">Membrane</keyword>
<dbReference type="PANTHER" id="PTHR40060:SF1">
    <property type="entry name" value="UPF0316 PROTEIN YEBE"/>
    <property type="match status" value="1"/>
</dbReference>
<dbReference type="Gene3D" id="3.30.70.120">
    <property type="match status" value="1"/>
</dbReference>
<dbReference type="Pfam" id="PF10035">
    <property type="entry name" value="DUF2179"/>
    <property type="match status" value="1"/>
</dbReference>
<gene>
    <name evidence="9" type="ORF">AN618_06310</name>
</gene>
<dbReference type="AlphaFoldDB" id="A0A140LBU4"/>
<feature type="domain" description="DUF5698" evidence="8">
    <location>
        <begin position="22"/>
        <end position="78"/>
    </location>
</feature>
<comment type="caution">
    <text evidence="9">The sequence shown here is derived from an EMBL/GenBank/DDBJ whole genome shotgun (WGS) entry which is preliminary data.</text>
</comment>
<evidence type="ECO:0000256" key="2">
    <source>
        <dbReference type="ARBA" id="ARBA00022475"/>
    </source>
</evidence>
<dbReference type="RefSeq" id="WP_066351987.1">
    <property type="nucleotide sequence ID" value="NZ_LOED01000005.1"/>
</dbReference>
<dbReference type="InterPro" id="IPR019264">
    <property type="entry name" value="DUF2179"/>
</dbReference>
<dbReference type="GO" id="GO:0005886">
    <property type="term" value="C:plasma membrane"/>
    <property type="evidence" value="ECO:0007669"/>
    <property type="project" value="UniProtKB-SubCell"/>
</dbReference>
<comment type="subcellular location">
    <subcellularLocation>
        <location evidence="1 6">Cell membrane</location>
        <topology evidence="1 6">Multi-pass membrane protein</topology>
    </subcellularLocation>
</comment>
<evidence type="ECO:0000259" key="7">
    <source>
        <dbReference type="Pfam" id="PF10035"/>
    </source>
</evidence>
<keyword evidence="2 6" id="KW-1003">Cell membrane</keyword>
<evidence type="ECO:0000256" key="1">
    <source>
        <dbReference type="ARBA" id="ARBA00004651"/>
    </source>
</evidence>
<evidence type="ECO:0000313" key="10">
    <source>
        <dbReference type="Proteomes" id="UP000070427"/>
    </source>
</evidence>
<dbReference type="InParanoid" id="A0A140LBU4"/>
<dbReference type="CDD" id="cd16381">
    <property type="entry name" value="YitT_C_like_1"/>
    <property type="match status" value="1"/>
</dbReference>
<feature type="domain" description="DUF2179" evidence="7">
    <location>
        <begin position="110"/>
        <end position="162"/>
    </location>
</feature>
<dbReference type="Pfam" id="PF18955">
    <property type="entry name" value="DUF5698"/>
    <property type="match status" value="1"/>
</dbReference>
<name>A0A140LBU4_9FIRM</name>
<proteinExistence type="inferred from homology"/>
<dbReference type="HAMAP" id="MF_01515">
    <property type="entry name" value="UPF0316"/>
    <property type="match status" value="1"/>
</dbReference>
<dbReference type="PANTHER" id="PTHR40060">
    <property type="entry name" value="UPF0316 PROTEIN YEBE"/>
    <property type="match status" value="1"/>
</dbReference>
<comment type="similarity">
    <text evidence="6">Belongs to the UPF0316 family.</text>
</comment>
<evidence type="ECO:0000256" key="5">
    <source>
        <dbReference type="ARBA" id="ARBA00023136"/>
    </source>
</evidence>
<dbReference type="InterPro" id="IPR022930">
    <property type="entry name" value="UPF0316"/>
</dbReference>
<accession>A0A140LBU4</accession>
<sequence length="169" mass="18457">MDAILGYFFIFFARVCDVSLATIRTLMVVRGNRLQAAAIGFFEVIIYITALNQVVSRLDNPVNLIVYALGFATGNYVGSLLEEKLALGLTTVQVITKNPELSGKVRSLGYGVTVLNGSGKEGTRHVLVISLARKNVPDLISYIENEDESAFITIMDTKSVKGGYFKQAK</sequence>
<evidence type="ECO:0000256" key="4">
    <source>
        <dbReference type="ARBA" id="ARBA00022989"/>
    </source>
</evidence>
<keyword evidence="10" id="KW-1185">Reference proteome</keyword>
<organism evidence="9 10">
    <name type="scientific">Fervidicola ferrireducens</name>
    <dbReference type="NCBI Taxonomy" id="520764"/>
    <lineage>
        <taxon>Bacteria</taxon>
        <taxon>Bacillati</taxon>
        <taxon>Bacillota</taxon>
        <taxon>Clostridia</taxon>
        <taxon>Thermosediminibacterales</taxon>
        <taxon>Thermosediminibacteraceae</taxon>
        <taxon>Fervidicola</taxon>
    </lineage>
</organism>
<dbReference type="EMBL" id="LOED01000005">
    <property type="protein sequence ID" value="KXG78019.1"/>
    <property type="molecule type" value="Genomic_DNA"/>
</dbReference>
<dbReference type="STRING" id="520764.AN618_06310"/>